<dbReference type="GO" id="GO:0003677">
    <property type="term" value="F:DNA binding"/>
    <property type="evidence" value="ECO:0007669"/>
    <property type="project" value="UniProtKB-KW"/>
</dbReference>
<dbReference type="InterPro" id="IPR036390">
    <property type="entry name" value="WH_DNA-bd_sf"/>
</dbReference>
<dbReference type="InterPro" id="IPR036388">
    <property type="entry name" value="WH-like_DNA-bd_sf"/>
</dbReference>
<dbReference type="Pfam" id="PF00392">
    <property type="entry name" value="GntR"/>
    <property type="match status" value="1"/>
</dbReference>
<keyword evidence="3" id="KW-0804">Transcription</keyword>
<dbReference type="PANTHER" id="PTHR43537:SF5">
    <property type="entry name" value="UXU OPERON TRANSCRIPTIONAL REGULATOR"/>
    <property type="match status" value="1"/>
</dbReference>
<accession>A0A554VMV4</accession>
<gene>
    <name evidence="5" type="ORF">FOF46_08030</name>
</gene>
<evidence type="ECO:0000256" key="1">
    <source>
        <dbReference type="ARBA" id="ARBA00023015"/>
    </source>
</evidence>
<feature type="domain" description="HTH gntR-type" evidence="4">
    <location>
        <begin position="17"/>
        <end position="85"/>
    </location>
</feature>
<dbReference type="OrthoDB" id="9799482at2"/>
<dbReference type="Proteomes" id="UP000318833">
    <property type="component" value="Unassembled WGS sequence"/>
</dbReference>
<protein>
    <submittedName>
        <fullName evidence="5">FadR family transcriptional regulator</fullName>
    </submittedName>
</protein>
<keyword evidence="1" id="KW-0805">Transcription regulation</keyword>
<dbReference type="Pfam" id="PF07729">
    <property type="entry name" value="FCD"/>
    <property type="match status" value="1"/>
</dbReference>
<evidence type="ECO:0000259" key="4">
    <source>
        <dbReference type="PROSITE" id="PS50949"/>
    </source>
</evidence>
<dbReference type="PRINTS" id="PR00035">
    <property type="entry name" value="HTHGNTR"/>
</dbReference>
<dbReference type="CDD" id="cd07377">
    <property type="entry name" value="WHTH_GntR"/>
    <property type="match status" value="1"/>
</dbReference>
<dbReference type="Gene3D" id="1.10.10.10">
    <property type="entry name" value="Winged helix-like DNA-binding domain superfamily/Winged helix DNA-binding domain"/>
    <property type="match status" value="1"/>
</dbReference>
<sequence length="238" mass="27200">MKLNGLEKIEKLPEDKENVEEVIISKIRELIVSKHLEPGDRLPAERDLAERFGVSRNQLRQAIQKLEFYGLVKKYPQSGTRISNIGVTALNGMMSDILQLQNPDFKSLVETRIILEKNAVRLAATRRTESQIHQIKKAHEAYSEKAIQGLDAIEEDLMFHIKLAEASNNSVINSLMLIITPEIIAHFVKNKICDKEENFLLIKEHQAIVDAIEEKNADKAVASLNDHFKELYKYCNKQ</sequence>
<comment type="caution">
    <text evidence="5">The sequence shown here is derived from an EMBL/GenBank/DDBJ whole genome shotgun (WGS) entry which is preliminary data.</text>
</comment>
<organism evidence="5 6">
    <name type="scientific">Aquimarina algiphila</name>
    <dbReference type="NCBI Taxonomy" id="2047982"/>
    <lineage>
        <taxon>Bacteria</taxon>
        <taxon>Pseudomonadati</taxon>
        <taxon>Bacteroidota</taxon>
        <taxon>Flavobacteriia</taxon>
        <taxon>Flavobacteriales</taxon>
        <taxon>Flavobacteriaceae</taxon>
        <taxon>Aquimarina</taxon>
    </lineage>
</organism>
<keyword evidence="2" id="KW-0238">DNA-binding</keyword>
<dbReference type="EMBL" id="VLNR01000012">
    <property type="protein sequence ID" value="TSE09649.1"/>
    <property type="molecule type" value="Genomic_DNA"/>
</dbReference>
<evidence type="ECO:0000256" key="2">
    <source>
        <dbReference type="ARBA" id="ARBA00023125"/>
    </source>
</evidence>
<dbReference type="SUPFAM" id="SSF46785">
    <property type="entry name" value="Winged helix' DNA-binding domain"/>
    <property type="match status" value="1"/>
</dbReference>
<dbReference type="PANTHER" id="PTHR43537">
    <property type="entry name" value="TRANSCRIPTIONAL REGULATOR, GNTR FAMILY"/>
    <property type="match status" value="1"/>
</dbReference>
<dbReference type="InterPro" id="IPR011711">
    <property type="entry name" value="GntR_C"/>
</dbReference>
<dbReference type="InterPro" id="IPR000524">
    <property type="entry name" value="Tscrpt_reg_HTH_GntR"/>
</dbReference>
<dbReference type="GO" id="GO:0003700">
    <property type="term" value="F:DNA-binding transcription factor activity"/>
    <property type="evidence" value="ECO:0007669"/>
    <property type="project" value="InterPro"/>
</dbReference>
<dbReference type="SMART" id="SM00895">
    <property type="entry name" value="FCD"/>
    <property type="match status" value="1"/>
</dbReference>
<dbReference type="AlphaFoldDB" id="A0A554VMV4"/>
<proteinExistence type="predicted"/>
<dbReference type="InterPro" id="IPR008920">
    <property type="entry name" value="TF_FadR/GntR_C"/>
</dbReference>
<evidence type="ECO:0000313" key="6">
    <source>
        <dbReference type="Proteomes" id="UP000318833"/>
    </source>
</evidence>
<dbReference type="SUPFAM" id="SSF48008">
    <property type="entry name" value="GntR ligand-binding domain-like"/>
    <property type="match status" value="1"/>
</dbReference>
<dbReference type="Gene3D" id="1.20.120.530">
    <property type="entry name" value="GntR ligand-binding domain-like"/>
    <property type="match status" value="1"/>
</dbReference>
<name>A0A554VMV4_9FLAO</name>
<evidence type="ECO:0000313" key="5">
    <source>
        <dbReference type="EMBL" id="TSE09649.1"/>
    </source>
</evidence>
<evidence type="ECO:0000256" key="3">
    <source>
        <dbReference type="ARBA" id="ARBA00023163"/>
    </source>
</evidence>
<reference evidence="5 6" key="1">
    <citation type="submission" date="2019-07" db="EMBL/GenBank/DDBJ databases">
        <title>The draft genome sequence of Aquimarina algiphila M91.</title>
        <authorList>
            <person name="Meng X."/>
        </authorList>
    </citation>
    <scope>NUCLEOTIDE SEQUENCE [LARGE SCALE GENOMIC DNA]</scope>
    <source>
        <strain evidence="5 6">M91</strain>
    </source>
</reference>
<dbReference type="SMART" id="SM00345">
    <property type="entry name" value="HTH_GNTR"/>
    <property type="match status" value="1"/>
</dbReference>
<keyword evidence="6" id="KW-1185">Reference proteome</keyword>
<dbReference type="PROSITE" id="PS50949">
    <property type="entry name" value="HTH_GNTR"/>
    <property type="match status" value="1"/>
</dbReference>
<dbReference type="RefSeq" id="WP_109436698.1">
    <property type="nucleotide sequence ID" value="NZ_CANLFO010000009.1"/>
</dbReference>